<comment type="caution">
    <text evidence="2">The sequence shown here is derived from an EMBL/GenBank/DDBJ whole genome shotgun (WGS) entry which is preliminary data.</text>
</comment>
<evidence type="ECO:0000256" key="1">
    <source>
        <dbReference type="SAM" id="Phobius"/>
    </source>
</evidence>
<dbReference type="Proteomes" id="UP000178758">
    <property type="component" value="Unassembled WGS sequence"/>
</dbReference>
<keyword evidence="1" id="KW-1133">Transmembrane helix</keyword>
<dbReference type="AlphaFoldDB" id="A0A1F5DDI4"/>
<reference evidence="2 3" key="1">
    <citation type="journal article" date="2016" name="Nat. Commun.">
        <title>Thousands of microbial genomes shed light on interconnected biogeochemical processes in an aquifer system.</title>
        <authorList>
            <person name="Anantharaman K."/>
            <person name="Brown C.T."/>
            <person name="Hug L.A."/>
            <person name="Sharon I."/>
            <person name="Castelle C.J."/>
            <person name="Probst A.J."/>
            <person name="Thomas B.C."/>
            <person name="Singh A."/>
            <person name="Wilkins M.J."/>
            <person name="Karaoz U."/>
            <person name="Brodie E.L."/>
            <person name="Williams K.H."/>
            <person name="Hubbard S.S."/>
            <person name="Banfield J.F."/>
        </authorList>
    </citation>
    <scope>NUCLEOTIDE SEQUENCE [LARGE SCALE GENOMIC DNA]</scope>
</reference>
<evidence type="ECO:0000313" key="2">
    <source>
        <dbReference type="EMBL" id="OGD53272.1"/>
    </source>
</evidence>
<accession>A0A1F5DDI4</accession>
<dbReference type="EMBL" id="MEZJ01000041">
    <property type="protein sequence ID" value="OGD53272.1"/>
    <property type="molecule type" value="Genomic_DNA"/>
</dbReference>
<name>A0A1F5DDI4_9BACT</name>
<feature type="transmembrane region" description="Helical" evidence="1">
    <location>
        <begin position="12"/>
        <end position="36"/>
    </location>
</feature>
<keyword evidence="1" id="KW-0472">Membrane</keyword>
<sequence>MKKSMENKQGLALISIMAITAIGLIVISTILVMAVVNLKIITGYSQAQKAKKTAESLLNDAVLRFLRNRDLVNYYPSWSQPCLQIENTQCKMELSLTPAGGVIESWGRSGIVVRHLAVDVEVLADDSVSISRPRELD</sequence>
<proteinExistence type="predicted"/>
<gene>
    <name evidence="2" type="ORF">A3J78_00910</name>
</gene>
<protein>
    <submittedName>
        <fullName evidence="2">Uncharacterized protein</fullName>
    </submittedName>
</protein>
<organism evidence="2 3">
    <name type="scientific">Candidatus Beckwithbacteria bacterium RBG_13_35_6</name>
    <dbReference type="NCBI Taxonomy" id="1797456"/>
    <lineage>
        <taxon>Bacteria</taxon>
        <taxon>Candidatus Beckwithiibacteriota</taxon>
    </lineage>
</organism>
<evidence type="ECO:0000313" key="3">
    <source>
        <dbReference type="Proteomes" id="UP000178758"/>
    </source>
</evidence>
<keyword evidence="1" id="KW-0812">Transmembrane</keyword>